<feature type="domain" description="Tip attachment protein J" evidence="1">
    <location>
        <begin position="242"/>
        <end position="370"/>
    </location>
</feature>
<comment type="caution">
    <text evidence="3">The sequence shown here is derived from an EMBL/GenBank/DDBJ whole genome shotgun (WGS) entry which is preliminary data.</text>
</comment>
<evidence type="ECO:0000313" key="4">
    <source>
        <dbReference type="Proteomes" id="UP000218323"/>
    </source>
</evidence>
<gene>
    <name evidence="3" type="ORF">COA07_08395</name>
</gene>
<keyword evidence="4" id="KW-1185">Reference proteome</keyword>
<feature type="domain" description="Rcc01698-like C-terminal" evidence="2">
    <location>
        <begin position="468"/>
        <end position="561"/>
    </location>
</feature>
<accession>A0A2A4I7S5</accession>
<organism evidence="3 4">
    <name type="scientific">Sphingomonas adhaesiva</name>
    <dbReference type="NCBI Taxonomy" id="28212"/>
    <lineage>
        <taxon>Bacteria</taxon>
        <taxon>Pseudomonadati</taxon>
        <taxon>Pseudomonadota</taxon>
        <taxon>Alphaproteobacteria</taxon>
        <taxon>Sphingomonadales</taxon>
        <taxon>Sphingomonadaceae</taxon>
        <taxon>Sphingomonas</taxon>
    </lineage>
</organism>
<dbReference type="InterPro" id="IPR056490">
    <property type="entry name" value="Rcc01698_C"/>
</dbReference>
<evidence type="ECO:0000313" key="3">
    <source>
        <dbReference type="EMBL" id="PCG14535.1"/>
    </source>
</evidence>
<dbReference type="EMBL" id="NWVC01000003">
    <property type="protein sequence ID" value="PCG14535.1"/>
    <property type="molecule type" value="Genomic_DNA"/>
</dbReference>
<sequence>MATLVLTAVGGAIGGPVGAAIGGLLGQRVDRAVLAPRGRQGPRLTDLKVQTSSYGTAIPRVFGTMRVAGCVIWSTELIETRHDGRAGKGQPVTTSYSYAASFAVALSARPVAGVGRIWADGKLLRGAAGDWKTQTGFRLHDGSEDQAPDPLIASHEADAPAHRGIAYAVFEELALADFGNRIPSLTFEVIGDAVPPRAGDVMRALGEGAITGAGPDDPVAGYAASGDSVAGAVAALATMTGAWMVPDGAATRIDRATGAPLVLDPDAALREARLPVEAVPATLSLSHYDPARDYQIGVQQARGTGGGWREEAVELPVALDAARARQVADEMIRARERSRRSRTAVLDATAIAIAPGTAVESDGALWRVTRAAVEGWRVTLDLTPLGTGAALPPPPADPGRVVAAPDTRIGATRIEIAELPPLDEAPVTEPRLAIFAAGEAPGWRHAAVTVSRDGGASWTAIGATAAPATLGRLATALPAGSGAIEDRARTIEVVLAHEGMTLASADAAAIDRGSNLALIGDELIQFRDAVPVDATRWRLSGWWRGCRGTTPAAHPGGTRFVLIERAAVLPVPLAGAAAGDSVRIAAAGVGDGAQAAMASVAIDGRSCAPPPPVQLRAMRDADGGLRLAWTRRSRLGWRWRDGEDAPLGEEREGYRIALADRSGATIATWASDAPQLVLTAAEVPAGAVTVAVQQQGTYALSPPATLSL</sequence>
<reference evidence="3 4" key="1">
    <citation type="submission" date="2017-09" db="EMBL/GenBank/DDBJ databases">
        <title>Sphingomonas adhaesiva DSM 7418, whole genome shotgun sequence.</title>
        <authorList>
            <person name="Feng G."/>
            <person name="Zhu H."/>
        </authorList>
    </citation>
    <scope>NUCLEOTIDE SEQUENCE [LARGE SCALE GENOMIC DNA]</scope>
    <source>
        <strain evidence="3 4">DSM 7418</strain>
    </source>
</reference>
<dbReference type="InterPro" id="IPR032876">
    <property type="entry name" value="J_dom"/>
</dbReference>
<proteinExistence type="predicted"/>
<evidence type="ECO:0000259" key="2">
    <source>
        <dbReference type="Pfam" id="PF23666"/>
    </source>
</evidence>
<name>A0A2A4I7S5_9SPHN</name>
<protein>
    <submittedName>
        <fullName evidence="3">Uncharacterized protein</fullName>
    </submittedName>
</protein>
<dbReference type="RefSeq" id="WP_066709228.1">
    <property type="nucleotide sequence ID" value="NZ_NWVC01000003.1"/>
</dbReference>
<dbReference type="Pfam" id="PF23666">
    <property type="entry name" value="Rcc01698_C"/>
    <property type="match status" value="1"/>
</dbReference>
<dbReference type="Proteomes" id="UP000218323">
    <property type="component" value="Unassembled WGS sequence"/>
</dbReference>
<dbReference type="AlphaFoldDB" id="A0A2A4I7S5"/>
<dbReference type="Pfam" id="PF13550">
    <property type="entry name" value="Phage-tail_3"/>
    <property type="match status" value="1"/>
</dbReference>
<evidence type="ECO:0000259" key="1">
    <source>
        <dbReference type="Pfam" id="PF13550"/>
    </source>
</evidence>